<keyword evidence="1" id="KW-0472">Membrane</keyword>
<evidence type="ECO:0000256" key="1">
    <source>
        <dbReference type="SAM" id="Phobius"/>
    </source>
</evidence>
<keyword evidence="1" id="KW-1133">Transmembrane helix</keyword>
<evidence type="ECO:0008006" key="4">
    <source>
        <dbReference type="Google" id="ProtNLM"/>
    </source>
</evidence>
<comment type="caution">
    <text evidence="2">The sequence shown here is derived from an EMBL/GenBank/DDBJ whole genome shotgun (WGS) entry which is preliminary data.</text>
</comment>
<evidence type="ECO:0000313" key="3">
    <source>
        <dbReference type="Proteomes" id="UP000178880"/>
    </source>
</evidence>
<dbReference type="STRING" id="1798650.A2945_05540"/>
<dbReference type="Proteomes" id="UP000178880">
    <property type="component" value="Unassembled WGS sequence"/>
</dbReference>
<dbReference type="AlphaFoldDB" id="A0A1G2CEP3"/>
<evidence type="ECO:0000313" key="2">
    <source>
        <dbReference type="EMBL" id="OGY99209.1"/>
    </source>
</evidence>
<dbReference type="EMBL" id="MHLA01000018">
    <property type="protein sequence ID" value="OGY99209.1"/>
    <property type="molecule type" value="Genomic_DNA"/>
</dbReference>
<organism evidence="2 3">
    <name type="scientific">Candidatus Liptonbacteria bacterium RIFCSPLOWO2_01_FULL_52_25</name>
    <dbReference type="NCBI Taxonomy" id="1798650"/>
    <lineage>
        <taxon>Bacteria</taxon>
        <taxon>Candidatus Liptoniibacteriota</taxon>
    </lineage>
</organism>
<sequence length="147" mass="15550">MSNVRSRRKSSLRERKRASRAQAALTTVLLIGGIIVLIGMSIAFLASSFLNSSQGYRQAQRAQAVVISGVEDALMQLARNKDFASTGYSLAVGSSTASVSVTQDSPSTGQVTVVASSSVSSYQRTARVVISRNASTSQITVVSWTET</sequence>
<proteinExistence type="predicted"/>
<feature type="transmembrane region" description="Helical" evidence="1">
    <location>
        <begin position="21"/>
        <end position="46"/>
    </location>
</feature>
<accession>A0A1G2CEP3</accession>
<protein>
    <recommendedName>
        <fullName evidence="4">Type 4 fimbrial biogenesis protein PilX N-terminal domain-containing protein</fullName>
    </recommendedName>
</protein>
<name>A0A1G2CEP3_9BACT</name>
<reference evidence="2 3" key="1">
    <citation type="journal article" date="2016" name="Nat. Commun.">
        <title>Thousands of microbial genomes shed light on interconnected biogeochemical processes in an aquifer system.</title>
        <authorList>
            <person name="Anantharaman K."/>
            <person name="Brown C.T."/>
            <person name="Hug L.A."/>
            <person name="Sharon I."/>
            <person name="Castelle C.J."/>
            <person name="Probst A.J."/>
            <person name="Thomas B.C."/>
            <person name="Singh A."/>
            <person name="Wilkins M.J."/>
            <person name="Karaoz U."/>
            <person name="Brodie E.L."/>
            <person name="Williams K.H."/>
            <person name="Hubbard S.S."/>
            <person name="Banfield J.F."/>
        </authorList>
    </citation>
    <scope>NUCLEOTIDE SEQUENCE [LARGE SCALE GENOMIC DNA]</scope>
</reference>
<keyword evidence="1" id="KW-0812">Transmembrane</keyword>
<gene>
    <name evidence="2" type="ORF">A2945_05540</name>
</gene>